<dbReference type="AlphaFoldDB" id="A0ABD6AED8"/>
<dbReference type="Gene3D" id="3.10.105.10">
    <property type="entry name" value="Dipeptide-binding Protein, Domain 3"/>
    <property type="match status" value="2"/>
</dbReference>
<dbReference type="InterPro" id="IPR039424">
    <property type="entry name" value="SBP_5"/>
</dbReference>
<sequence>MAGLAGCSGQSDSGASGDGRTLETKFRNEWPVETKNNDNIPFEYTVTEGAELEAITVNFASDEEPWMREHALMIQRAFEDIGVPVELDDVPTNVMYDEYWAADTGQTVSVSMNTHGPDPARGLDPNPFLMRMHPETAGNYYNYFNEEITELLDEQAAEIEDQQRRVELCHEIQRKASEDAYILSIAFTDVIMAANTQEWEGYVPTPGNGTNRDSFVWTQVNLQPRGGSSTWVKGVLAAMGGLNIAWAAGGPEAKRLTNLYDGLYDASPTLEIVPGLATNAEVVDETTVEMDLREGVEWHDGESFGPDDVKFSVELFEEYSSPEMGPFVGPIESVEVLSESGGGRVRFNLSQPDAAFLTQRVVRSVILPEHRWKNVDNPAKHNPDTPVGTGPFKFVNWEQGTRFEVEKHGSHWMWDEEIRKEYLGEYFVPGDGIDGIVWSNVGNVDALIGAIQSGDIDAIGTTLTNEQAGRAAEASGVEKQVSENFAPLDVHINHINPLIRDKVFRKALSHAVAKKGFVDSVLGGRGTVIEGQNLISPMMSPFHTDDVPTYEYDPEKGKRLLEQAGYTYNGGTLRAPSGDAWDAFVERVEDGHADRSDLDQSDFS</sequence>
<dbReference type="Pfam" id="PF00496">
    <property type="entry name" value="SBP_bac_5"/>
    <property type="match status" value="1"/>
</dbReference>
<feature type="region of interest" description="Disordered" evidence="2">
    <location>
        <begin position="1"/>
        <end position="29"/>
    </location>
</feature>
<feature type="compositionally biased region" description="Basic and acidic residues" evidence="2">
    <location>
        <begin position="20"/>
        <end position="29"/>
    </location>
</feature>
<gene>
    <name evidence="4" type="ORF">ACFQPE_17425</name>
</gene>
<evidence type="ECO:0000256" key="1">
    <source>
        <dbReference type="ARBA" id="ARBA00022729"/>
    </source>
</evidence>
<evidence type="ECO:0000259" key="3">
    <source>
        <dbReference type="Pfam" id="PF00496"/>
    </source>
</evidence>
<evidence type="ECO:0000313" key="4">
    <source>
        <dbReference type="EMBL" id="MFC7318560.1"/>
    </source>
</evidence>
<dbReference type="RefSeq" id="WP_276306598.1">
    <property type="nucleotide sequence ID" value="NZ_CP119993.1"/>
</dbReference>
<keyword evidence="5" id="KW-1185">Reference proteome</keyword>
<dbReference type="PANTHER" id="PTHR30290">
    <property type="entry name" value="PERIPLASMIC BINDING COMPONENT OF ABC TRANSPORTER"/>
    <property type="match status" value="1"/>
</dbReference>
<proteinExistence type="predicted"/>
<dbReference type="Gene3D" id="3.40.190.10">
    <property type="entry name" value="Periplasmic binding protein-like II"/>
    <property type="match status" value="1"/>
</dbReference>
<dbReference type="InterPro" id="IPR000914">
    <property type="entry name" value="SBP_5_dom"/>
</dbReference>
<name>A0ABD6AED8_9EURY</name>
<dbReference type="Proteomes" id="UP001596547">
    <property type="component" value="Unassembled WGS sequence"/>
</dbReference>
<protein>
    <submittedName>
        <fullName evidence="4">ABC transporter substrate-binding protein</fullName>
    </submittedName>
</protein>
<feature type="compositionally biased region" description="Low complexity" evidence="2">
    <location>
        <begin position="1"/>
        <end position="19"/>
    </location>
</feature>
<dbReference type="EMBL" id="JBHTBF010000003">
    <property type="protein sequence ID" value="MFC7318560.1"/>
    <property type="molecule type" value="Genomic_DNA"/>
</dbReference>
<dbReference type="SUPFAM" id="SSF53850">
    <property type="entry name" value="Periplasmic binding protein-like II"/>
    <property type="match status" value="2"/>
</dbReference>
<evidence type="ECO:0000313" key="5">
    <source>
        <dbReference type="Proteomes" id="UP001596547"/>
    </source>
</evidence>
<comment type="caution">
    <text evidence="4">The sequence shown here is derived from an EMBL/GenBank/DDBJ whole genome shotgun (WGS) entry which is preliminary data.</text>
</comment>
<dbReference type="CDD" id="cd00995">
    <property type="entry name" value="PBP2_NikA_DppA_OppA_like"/>
    <property type="match status" value="1"/>
</dbReference>
<reference evidence="4 5" key="1">
    <citation type="journal article" date="2019" name="Int. J. Syst. Evol. Microbiol.">
        <title>The Global Catalogue of Microorganisms (GCM) 10K type strain sequencing project: providing services to taxonomists for standard genome sequencing and annotation.</title>
        <authorList>
            <consortium name="The Broad Institute Genomics Platform"/>
            <consortium name="The Broad Institute Genome Sequencing Center for Infectious Disease"/>
            <person name="Wu L."/>
            <person name="Ma J."/>
        </authorList>
    </citation>
    <scope>NUCLEOTIDE SEQUENCE [LARGE SCALE GENOMIC DNA]</scope>
    <source>
        <strain evidence="4 5">PSR21</strain>
    </source>
</reference>
<feature type="domain" description="Solute-binding protein family 5" evidence="3">
    <location>
        <begin position="271"/>
        <end position="574"/>
    </location>
</feature>
<evidence type="ECO:0000256" key="2">
    <source>
        <dbReference type="SAM" id="MobiDB-lite"/>
    </source>
</evidence>
<dbReference type="GeneID" id="79317255"/>
<accession>A0ABD6AED8</accession>
<organism evidence="4 5">
    <name type="scientific">Halomarina halobia</name>
    <dbReference type="NCBI Taxonomy" id="3033386"/>
    <lineage>
        <taxon>Archaea</taxon>
        <taxon>Methanobacteriati</taxon>
        <taxon>Methanobacteriota</taxon>
        <taxon>Stenosarchaea group</taxon>
        <taxon>Halobacteria</taxon>
        <taxon>Halobacteriales</taxon>
        <taxon>Natronomonadaceae</taxon>
        <taxon>Halomarina</taxon>
    </lineage>
</organism>
<keyword evidence="1" id="KW-0732">Signal</keyword>
<dbReference type="PANTHER" id="PTHR30290:SF38">
    <property type="entry name" value="D,D-DIPEPTIDE-BINDING PERIPLASMIC PROTEIN DDPA-RELATED"/>
    <property type="match status" value="1"/>
</dbReference>